<protein>
    <submittedName>
        <fullName evidence="3">Formin-like protein 20</fullName>
    </submittedName>
</protein>
<evidence type="ECO:0000313" key="3">
    <source>
        <dbReference type="EMBL" id="KAK7949304.1"/>
    </source>
</evidence>
<proteinExistence type="predicted"/>
<feature type="region of interest" description="Disordered" evidence="1">
    <location>
        <begin position="61"/>
        <end position="92"/>
    </location>
</feature>
<accession>A0ABR1QA75</accession>
<feature type="region of interest" description="Disordered" evidence="1">
    <location>
        <begin position="172"/>
        <end position="217"/>
    </location>
</feature>
<feature type="domain" description="Ubiquitin-like" evidence="2">
    <location>
        <begin position="93"/>
        <end position="169"/>
    </location>
</feature>
<evidence type="ECO:0000259" key="2">
    <source>
        <dbReference type="Pfam" id="PF22893"/>
    </source>
</evidence>
<evidence type="ECO:0000313" key="4">
    <source>
        <dbReference type="Proteomes" id="UP001391051"/>
    </source>
</evidence>
<feature type="compositionally biased region" description="Polar residues" evidence="1">
    <location>
        <begin position="61"/>
        <end position="70"/>
    </location>
</feature>
<organism evidence="3 4">
    <name type="scientific">Apiospora aurea</name>
    <dbReference type="NCBI Taxonomy" id="335848"/>
    <lineage>
        <taxon>Eukaryota</taxon>
        <taxon>Fungi</taxon>
        <taxon>Dikarya</taxon>
        <taxon>Ascomycota</taxon>
        <taxon>Pezizomycotina</taxon>
        <taxon>Sordariomycetes</taxon>
        <taxon>Xylariomycetidae</taxon>
        <taxon>Amphisphaeriales</taxon>
        <taxon>Apiosporaceae</taxon>
        <taxon>Apiospora</taxon>
    </lineage>
</organism>
<evidence type="ECO:0000256" key="1">
    <source>
        <dbReference type="SAM" id="MobiDB-lite"/>
    </source>
</evidence>
<feature type="compositionally biased region" description="Acidic residues" evidence="1">
    <location>
        <begin position="9"/>
        <end position="19"/>
    </location>
</feature>
<gene>
    <name evidence="3" type="ORF">PG986_010190</name>
</gene>
<comment type="caution">
    <text evidence="3">The sequence shown here is derived from an EMBL/GenBank/DDBJ whole genome shotgun (WGS) entry which is preliminary data.</text>
</comment>
<dbReference type="Proteomes" id="UP001391051">
    <property type="component" value="Unassembled WGS sequence"/>
</dbReference>
<feature type="compositionally biased region" description="Pro residues" evidence="1">
    <location>
        <begin position="172"/>
        <end position="199"/>
    </location>
</feature>
<dbReference type="InterPro" id="IPR054464">
    <property type="entry name" value="ULD_fung"/>
</dbReference>
<dbReference type="RefSeq" id="XP_066698810.1">
    <property type="nucleotide sequence ID" value="XM_066846412.1"/>
</dbReference>
<dbReference type="Pfam" id="PF22893">
    <property type="entry name" value="ULD_2"/>
    <property type="match status" value="1"/>
</dbReference>
<name>A0ABR1QA75_9PEZI</name>
<keyword evidence="4" id="KW-1185">Reference proteome</keyword>
<dbReference type="EMBL" id="JAQQWE010000006">
    <property type="protein sequence ID" value="KAK7949304.1"/>
    <property type="molecule type" value="Genomic_DNA"/>
</dbReference>
<feature type="region of interest" description="Disordered" evidence="1">
    <location>
        <begin position="1"/>
        <end position="24"/>
    </location>
</feature>
<sequence>MKGGRQQQEDEDTEEEDKEVESTSIHRLQLLIRKPFNARTVVNTLLSKWTNLAKRDIYMTASTPQTGGDRNSSESSASSSLPIPGEELGHPSDIRLIDARGRKYRVPWDVAKTWVGMEGFLYQVFCRTAFWPRVLNEQFDLVGNGIVLMPQVYDRLIKPGSFLVMRMWALEPPTPSAPPPPPRGQRPPGAPMPSSPPPARGRTRRAGNSSRPVYVGN</sequence>
<dbReference type="GeneID" id="92079474"/>
<reference evidence="3 4" key="1">
    <citation type="submission" date="2023-01" db="EMBL/GenBank/DDBJ databases">
        <title>Analysis of 21 Apiospora genomes using comparative genomics revels a genus with tremendous synthesis potential of carbohydrate active enzymes and secondary metabolites.</title>
        <authorList>
            <person name="Sorensen T."/>
        </authorList>
    </citation>
    <scope>NUCLEOTIDE SEQUENCE [LARGE SCALE GENOMIC DNA]</scope>
    <source>
        <strain evidence="3 4">CBS 24483</strain>
    </source>
</reference>